<evidence type="ECO:0000256" key="10">
    <source>
        <dbReference type="ARBA" id="ARBA00023004"/>
    </source>
</evidence>
<feature type="domain" description="DPH-type MB" evidence="13">
    <location>
        <begin position="122"/>
        <end position="184"/>
    </location>
</feature>
<dbReference type="Gene3D" id="3.10.660.10">
    <property type="entry name" value="DPH Zinc finger"/>
    <property type="match status" value="1"/>
</dbReference>
<dbReference type="PANTHER" id="PTHR21454:SF46">
    <property type="entry name" value="DIPHTHAMIDE BIOSYNTHESIS PROTEIN 4"/>
    <property type="match status" value="1"/>
</dbReference>
<dbReference type="GO" id="GO:0005634">
    <property type="term" value="C:nucleus"/>
    <property type="evidence" value="ECO:0007669"/>
    <property type="project" value="UniProtKB-SubCell"/>
</dbReference>
<dbReference type="CDD" id="cd06257">
    <property type="entry name" value="DnaJ"/>
    <property type="match status" value="1"/>
</dbReference>
<proteinExistence type="inferred from homology"/>
<evidence type="ECO:0000256" key="5">
    <source>
        <dbReference type="ARBA" id="ARBA00006169"/>
    </source>
</evidence>
<keyword evidence="8" id="KW-0479">Metal-binding</keyword>
<dbReference type="InterPro" id="IPR036671">
    <property type="entry name" value="DPH_MB_sf"/>
</dbReference>
<keyword evidence="9" id="KW-0862">Zinc</keyword>
<evidence type="ECO:0000256" key="7">
    <source>
        <dbReference type="ARBA" id="ARBA00022490"/>
    </source>
</evidence>
<evidence type="ECO:0000256" key="4">
    <source>
        <dbReference type="ARBA" id="ARBA00005156"/>
    </source>
</evidence>
<dbReference type="GO" id="GO:0017183">
    <property type="term" value="P:protein histidyl modification to diphthamide"/>
    <property type="evidence" value="ECO:0007669"/>
    <property type="project" value="UniProtKB-UniPathway"/>
</dbReference>
<dbReference type="SUPFAM" id="SSF144217">
    <property type="entry name" value="CSL zinc finger"/>
    <property type="match status" value="1"/>
</dbReference>
<protein>
    <recommendedName>
        <fullName evidence="6">Diphthamide biosynthesis protein 4</fullName>
    </recommendedName>
</protein>
<reference evidence="14" key="1">
    <citation type="submission" date="2015-01" db="EMBL/GenBank/DDBJ databases">
        <title>The Genome Sequence of Cladophialophora bantiana CBS 173.52.</title>
        <authorList>
            <consortium name="The Broad Institute Genomics Platform"/>
            <person name="Cuomo C."/>
            <person name="de Hoog S."/>
            <person name="Gorbushina A."/>
            <person name="Stielow B."/>
            <person name="Teixiera M."/>
            <person name="Abouelleil A."/>
            <person name="Chapman S.B."/>
            <person name="Priest M."/>
            <person name="Young S.K."/>
            <person name="Wortman J."/>
            <person name="Nusbaum C."/>
            <person name="Birren B."/>
        </authorList>
    </citation>
    <scope>NUCLEOTIDE SEQUENCE [LARGE SCALE GENOMIC DNA]</scope>
    <source>
        <strain evidence="14">CBS 173.52</strain>
    </source>
</reference>
<dbReference type="UniPathway" id="UPA00559"/>
<dbReference type="EMBL" id="KN846985">
    <property type="protein sequence ID" value="KIW94711.1"/>
    <property type="molecule type" value="Genomic_DNA"/>
</dbReference>
<evidence type="ECO:0000256" key="1">
    <source>
        <dbReference type="ARBA" id="ARBA00003474"/>
    </source>
</evidence>
<evidence type="ECO:0000256" key="8">
    <source>
        <dbReference type="ARBA" id="ARBA00022723"/>
    </source>
</evidence>
<dbReference type="VEuPathDB" id="FungiDB:Z519_04688"/>
<keyword evidence="7" id="KW-0963">Cytoplasm</keyword>
<dbReference type="OrthoDB" id="445556at2759"/>
<dbReference type="PANTHER" id="PTHR21454">
    <property type="entry name" value="DPH3 HOMOLOG-RELATED"/>
    <property type="match status" value="1"/>
</dbReference>
<keyword evidence="10" id="KW-0408">Iron</keyword>
<sequence>MSSAGAKPAATPTHTHYDVLHLSRHPEQSHHLSKDDVKAAYRRALLIHHPDKAPATTKDASLKSLRNNGASTPIPVYSIDDIVVAYEVLSDPAKRAEYDRTLDRGVNFDWKGKSDEKGTHIGVEVYDLEDLKYDEFQTIWSKSCRCGDEQGYIVTESDLEKEAQQGEVYVGCRGCSLFIKVLFALEET</sequence>
<dbReference type="RefSeq" id="XP_016621380.1">
    <property type="nucleotide sequence ID" value="XM_016762433.1"/>
</dbReference>
<keyword evidence="11" id="KW-0539">Nucleus</keyword>
<organism evidence="14 15">
    <name type="scientific">Cladophialophora bantiana (strain ATCC 10958 / CBS 173.52 / CDC B-1940 / NIH 8579)</name>
    <name type="common">Xylohypha bantiana</name>
    <dbReference type="NCBI Taxonomy" id="1442370"/>
    <lineage>
        <taxon>Eukaryota</taxon>
        <taxon>Fungi</taxon>
        <taxon>Dikarya</taxon>
        <taxon>Ascomycota</taxon>
        <taxon>Pezizomycotina</taxon>
        <taxon>Eurotiomycetes</taxon>
        <taxon>Chaetothyriomycetidae</taxon>
        <taxon>Chaetothyriales</taxon>
        <taxon>Herpotrichiellaceae</taxon>
        <taxon>Cladophialophora</taxon>
    </lineage>
</organism>
<dbReference type="SUPFAM" id="SSF46565">
    <property type="entry name" value="Chaperone J-domain"/>
    <property type="match status" value="1"/>
</dbReference>
<dbReference type="InterPro" id="IPR044248">
    <property type="entry name" value="DPH3/4-like"/>
</dbReference>
<dbReference type="HOGENOM" id="CLU_017633_7_0_1"/>
<dbReference type="GeneID" id="27697616"/>
<dbReference type="GO" id="GO:0005737">
    <property type="term" value="C:cytoplasm"/>
    <property type="evidence" value="ECO:0007669"/>
    <property type="project" value="UniProtKB-SubCell"/>
</dbReference>
<comment type="pathway">
    <text evidence="4">Protein modification; peptidyl-diphthamide biosynthesis.</text>
</comment>
<dbReference type="Pfam" id="PF05207">
    <property type="entry name" value="Zn_ribbon_CSL"/>
    <property type="match status" value="1"/>
</dbReference>
<gene>
    <name evidence="14" type="ORF">Z519_04688</name>
</gene>
<name>A0A0D2EXL7_CLAB1</name>
<dbReference type="PROSITE" id="PS50076">
    <property type="entry name" value="DNAJ_2"/>
    <property type="match status" value="1"/>
</dbReference>
<evidence type="ECO:0000259" key="13">
    <source>
        <dbReference type="PROSITE" id="PS51074"/>
    </source>
</evidence>
<evidence type="ECO:0000313" key="14">
    <source>
        <dbReference type="EMBL" id="KIW94711.1"/>
    </source>
</evidence>
<dbReference type="Proteomes" id="UP000053789">
    <property type="component" value="Unassembled WGS sequence"/>
</dbReference>
<comment type="similarity">
    <text evidence="5">Belongs to the DPH4 family.</text>
</comment>
<dbReference type="InterPro" id="IPR036869">
    <property type="entry name" value="J_dom_sf"/>
</dbReference>
<feature type="domain" description="J" evidence="12">
    <location>
        <begin position="15"/>
        <end position="102"/>
    </location>
</feature>
<keyword evidence="15" id="KW-1185">Reference proteome</keyword>
<dbReference type="AlphaFoldDB" id="A0A0D2EXL7"/>
<evidence type="ECO:0000256" key="6">
    <source>
        <dbReference type="ARBA" id="ARBA00021797"/>
    </source>
</evidence>
<dbReference type="SMART" id="SM00271">
    <property type="entry name" value="DnaJ"/>
    <property type="match status" value="1"/>
</dbReference>
<comment type="function">
    <text evidence="1">Required for the first step of diphthamide biosynthesis, the transfer of 3-amino-3-carboxypropyl from S-adenosyl-L-methionine to a histidine residue. Diphthamide is a post-translational modification of histidine which occurs in elongation factor 2.</text>
</comment>
<dbReference type="PROSITE" id="PS51074">
    <property type="entry name" value="DPH_MB"/>
    <property type="match status" value="1"/>
</dbReference>
<dbReference type="InterPro" id="IPR007872">
    <property type="entry name" value="DPH_MB_dom"/>
</dbReference>
<evidence type="ECO:0000256" key="9">
    <source>
        <dbReference type="ARBA" id="ARBA00022833"/>
    </source>
</evidence>
<dbReference type="GO" id="GO:0046872">
    <property type="term" value="F:metal ion binding"/>
    <property type="evidence" value="ECO:0007669"/>
    <property type="project" value="UniProtKB-KW"/>
</dbReference>
<dbReference type="InterPro" id="IPR001623">
    <property type="entry name" value="DnaJ_domain"/>
</dbReference>
<evidence type="ECO:0000259" key="12">
    <source>
        <dbReference type="PROSITE" id="PS50076"/>
    </source>
</evidence>
<comment type="subcellular location">
    <subcellularLocation>
        <location evidence="3">Cytoplasm</location>
    </subcellularLocation>
    <subcellularLocation>
        <location evidence="2">Nucleus</location>
    </subcellularLocation>
</comment>
<dbReference type="Gene3D" id="1.10.287.110">
    <property type="entry name" value="DnaJ domain"/>
    <property type="match status" value="1"/>
</dbReference>
<evidence type="ECO:0000256" key="3">
    <source>
        <dbReference type="ARBA" id="ARBA00004496"/>
    </source>
</evidence>
<evidence type="ECO:0000256" key="11">
    <source>
        <dbReference type="ARBA" id="ARBA00023242"/>
    </source>
</evidence>
<evidence type="ECO:0000313" key="15">
    <source>
        <dbReference type="Proteomes" id="UP000053789"/>
    </source>
</evidence>
<accession>A0A0D2EXL7</accession>
<evidence type="ECO:0000256" key="2">
    <source>
        <dbReference type="ARBA" id="ARBA00004123"/>
    </source>
</evidence>